<accession>A0A485L521</accession>
<dbReference type="AlphaFoldDB" id="A0A485L521"/>
<organism evidence="3 4">
    <name type="scientific">Aphanomyces stellatus</name>
    <dbReference type="NCBI Taxonomy" id="120398"/>
    <lineage>
        <taxon>Eukaryota</taxon>
        <taxon>Sar</taxon>
        <taxon>Stramenopiles</taxon>
        <taxon>Oomycota</taxon>
        <taxon>Saprolegniomycetes</taxon>
        <taxon>Saprolegniales</taxon>
        <taxon>Verrucalvaceae</taxon>
        <taxon>Aphanomyces</taxon>
    </lineage>
</organism>
<evidence type="ECO:0000313" key="2">
    <source>
        <dbReference type="EMBL" id="KAF0692692.1"/>
    </source>
</evidence>
<protein>
    <submittedName>
        <fullName evidence="3">Aste57867_16245 protein</fullName>
    </submittedName>
</protein>
<feature type="compositionally biased region" description="Polar residues" evidence="1">
    <location>
        <begin position="32"/>
        <end position="53"/>
    </location>
</feature>
<feature type="region of interest" description="Disordered" evidence="1">
    <location>
        <begin position="279"/>
        <end position="307"/>
    </location>
</feature>
<dbReference type="OrthoDB" id="78995at2759"/>
<dbReference type="Proteomes" id="UP000332933">
    <property type="component" value="Unassembled WGS sequence"/>
</dbReference>
<sequence>MRAEYTSSHIVFVHDQIMNPVGVPGSSHDIASPNNQRVDASTTAPAVSRSPASPTDRHGVLYFDLAQWSAFRPTYQRNNKKGGTKNLRCFPNCCNGVHAKRGFCGSPITVRFQWLGLHGAMPRIHIVAQFLPLLDSGVPAWATFTILPRSGDGGWYVGDCVSVENSVMVVSINTVLKGWHYGWVSNRHSNDTMHVLCVYALVEMPGNLVECVHQTHTPPFRVFSRRRAKDIEIRRNGGAPISGQASASTVNSVSAVVAAPKRRPSVKVARPNASASEFDIFDQLLDDEDSDGDDETGEEETKDDIES</sequence>
<evidence type="ECO:0000256" key="1">
    <source>
        <dbReference type="SAM" id="MobiDB-lite"/>
    </source>
</evidence>
<evidence type="ECO:0000313" key="4">
    <source>
        <dbReference type="Proteomes" id="UP000332933"/>
    </source>
</evidence>
<gene>
    <name evidence="3" type="primary">Aste57867_16245</name>
    <name evidence="2" type="ORF">As57867_016188</name>
    <name evidence="3" type="ORF">ASTE57867_16245</name>
</gene>
<reference evidence="3 4" key="1">
    <citation type="submission" date="2019-03" db="EMBL/GenBank/DDBJ databases">
        <authorList>
            <person name="Gaulin E."/>
            <person name="Dumas B."/>
        </authorList>
    </citation>
    <scope>NUCLEOTIDE SEQUENCE [LARGE SCALE GENOMIC DNA]</scope>
    <source>
        <strain evidence="3">CBS 568.67</strain>
    </source>
</reference>
<evidence type="ECO:0000313" key="3">
    <source>
        <dbReference type="EMBL" id="VFT93023.1"/>
    </source>
</evidence>
<dbReference type="EMBL" id="VJMH01005856">
    <property type="protein sequence ID" value="KAF0692692.1"/>
    <property type="molecule type" value="Genomic_DNA"/>
</dbReference>
<dbReference type="EMBL" id="CAADRA010005877">
    <property type="protein sequence ID" value="VFT93023.1"/>
    <property type="molecule type" value="Genomic_DNA"/>
</dbReference>
<name>A0A485L521_9STRA</name>
<feature type="region of interest" description="Disordered" evidence="1">
    <location>
        <begin position="31"/>
        <end position="55"/>
    </location>
</feature>
<keyword evidence="4" id="KW-1185">Reference proteome</keyword>
<proteinExistence type="predicted"/>
<feature type="compositionally biased region" description="Acidic residues" evidence="1">
    <location>
        <begin position="284"/>
        <end position="307"/>
    </location>
</feature>
<reference evidence="2" key="2">
    <citation type="submission" date="2019-06" db="EMBL/GenBank/DDBJ databases">
        <title>Genomics analysis of Aphanomyces spp. identifies a new class of oomycete effector associated with host adaptation.</title>
        <authorList>
            <person name="Gaulin E."/>
        </authorList>
    </citation>
    <scope>NUCLEOTIDE SEQUENCE</scope>
    <source>
        <strain evidence="2">CBS 578.67</strain>
    </source>
</reference>